<accession>E0U699</accession>
<reference evidence="2" key="1">
    <citation type="journal article" date="2011" name="MBio">
        <title>Novel metabolic attributes of the genus Cyanothece, comprising a group of unicellular nitrogen-fixing Cyanobacteria.</title>
        <authorList>
            <person name="Bandyopadhyay A."/>
            <person name="Elvitigala T."/>
            <person name="Welsh E."/>
            <person name="Stockel J."/>
            <person name="Liberton M."/>
            <person name="Min H."/>
            <person name="Sherman L.A."/>
            <person name="Pakrasi H.B."/>
        </authorList>
    </citation>
    <scope>NUCLEOTIDE SEQUENCE [LARGE SCALE GENOMIC DNA]</scope>
    <source>
        <strain evidence="2">PCC 7822</strain>
    </source>
</reference>
<organism evidence="1 2">
    <name type="scientific">Gloeothece verrucosa (strain PCC 7822)</name>
    <name type="common">Cyanothece sp. (strain PCC 7822)</name>
    <dbReference type="NCBI Taxonomy" id="497965"/>
    <lineage>
        <taxon>Bacteria</taxon>
        <taxon>Bacillati</taxon>
        <taxon>Cyanobacteriota</taxon>
        <taxon>Cyanophyceae</taxon>
        <taxon>Oscillatoriophycideae</taxon>
        <taxon>Chroococcales</taxon>
        <taxon>Aphanothecaceae</taxon>
        <taxon>Gloeothece</taxon>
        <taxon>Gloeothece verrucosa</taxon>
    </lineage>
</organism>
<gene>
    <name evidence="1" type="ordered locus">Cyan7822_0390</name>
</gene>
<dbReference type="eggNOG" id="ENOG5032SMV">
    <property type="taxonomic scope" value="Bacteria"/>
</dbReference>
<evidence type="ECO:0000313" key="2">
    <source>
        <dbReference type="Proteomes" id="UP000008206"/>
    </source>
</evidence>
<evidence type="ECO:0000313" key="1">
    <source>
        <dbReference type="EMBL" id="ADN12435.1"/>
    </source>
</evidence>
<dbReference type="STRING" id="497965.Cyan7822_0390"/>
<name>E0U699_GLOV7</name>
<dbReference type="HOGENOM" id="CLU_076565_1_0_3"/>
<sequence length="307" mass="35589">MSDWDYEGFWHKAKIYIKYGNEATEDSPLFPFWYFLALELLAKATLAKIHPVLLADTNNNNKEESILYAFERPIKIKNKKPTTISVSTVFSRCESFVDNFTNKESQSCNNWMELRNIELHTGRPAFEGLKTDTWLPEYYRICQIFLAHQHKDLEDLFGNGRGEAAKTAIQSVENDLVSMVKEKTNKAKIYHEQLTPDEIEIRILEKDQKYNNLNDETKKMIECPACKSDSIIQGKIIDYSEHKIKLIDGTFVTNISVLPTKFECLVCRLSLNEHVALNAAKIGGQYTVPYEEDPEAFFWEPDEYMDE</sequence>
<dbReference type="RefSeq" id="WP_013320545.1">
    <property type="nucleotide sequence ID" value="NC_014501.1"/>
</dbReference>
<proteinExistence type="predicted"/>
<dbReference type="AlphaFoldDB" id="E0U699"/>
<dbReference type="OrthoDB" id="2606812at2"/>
<dbReference type="EMBL" id="CP002198">
    <property type="protein sequence ID" value="ADN12435.1"/>
    <property type="molecule type" value="Genomic_DNA"/>
</dbReference>
<dbReference type="KEGG" id="cyj:Cyan7822_0390"/>
<protein>
    <submittedName>
        <fullName evidence="1">Uncharacterized protein</fullName>
    </submittedName>
</protein>
<keyword evidence="2" id="KW-1185">Reference proteome</keyword>
<dbReference type="Proteomes" id="UP000008206">
    <property type="component" value="Chromosome"/>
</dbReference>